<organism evidence="8 9">
    <name type="scientific">Naganishia liquefaciens</name>
    <dbReference type="NCBI Taxonomy" id="104408"/>
    <lineage>
        <taxon>Eukaryota</taxon>
        <taxon>Fungi</taxon>
        <taxon>Dikarya</taxon>
        <taxon>Basidiomycota</taxon>
        <taxon>Agaricomycotina</taxon>
        <taxon>Tremellomycetes</taxon>
        <taxon>Filobasidiales</taxon>
        <taxon>Filobasidiaceae</taxon>
        <taxon>Naganishia</taxon>
    </lineage>
</organism>
<dbReference type="GO" id="GO:0030100">
    <property type="term" value="P:regulation of endocytosis"/>
    <property type="evidence" value="ECO:0007669"/>
    <property type="project" value="TreeGrafter"/>
</dbReference>
<dbReference type="EMBL" id="BLZA01000019">
    <property type="protein sequence ID" value="GHJ86558.1"/>
    <property type="molecule type" value="Genomic_DNA"/>
</dbReference>
<dbReference type="InterPro" id="IPR038508">
    <property type="entry name" value="ArfGAP_dom_sf"/>
</dbReference>
<dbReference type="GO" id="GO:0000139">
    <property type="term" value="C:Golgi membrane"/>
    <property type="evidence" value="ECO:0007669"/>
    <property type="project" value="TreeGrafter"/>
</dbReference>
<feature type="compositionally biased region" description="Basic and acidic residues" evidence="6">
    <location>
        <begin position="464"/>
        <end position="477"/>
    </location>
</feature>
<evidence type="ECO:0000256" key="3">
    <source>
        <dbReference type="ARBA" id="ARBA00022771"/>
    </source>
</evidence>
<name>A0A8H3YES1_9TREE</name>
<evidence type="ECO:0000256" key="4">
    <source>
        <dbReference type="ARBA" id="ARBA00022833"/>
    </source>
</evidence>
<evidence type="ECO:0000256" key="1">
    <source>
        <dbReference type="ARBA" id="ARBA00022468"/>
    </source>
</evidence>
<dbReference type="SMART" id="SM00105">
    <property type="entry name" value="ArfGap"/>
    <property type="match status" value="1"/>
</dbReference>
<keyword evidence="9" id="KW-1185">Reference proteome</keyword>
<feature type="region of interest" description="Disordered" evidence="6">
    <location>
        <begin position="326"/>
        <end position="365"/>
    </location>
</feature>
<sequence length="477" mass="49916">MADASYKKQLRELMALPENKKCVDCGAPSPQWASVQHGTLICLECSGIHRSFGVHISFVRSVTMDKWTEEQLRKMRVGGNANFTAFCEAYDPKEGGYPPASEREKIVNNAEGMNGGGGLSAGGASAGAEKGRVMKQKYGSWAVAQYREKLAAETADEPTEWTSSAPPATFVNLLTASAPGPASATRARGGRNSPMPPSVSSNTSTGRSASPMTTSGGGNEDFFAGLGEANAKRRDDVPPSQGGKYTGFGSAPDPPQSAGAVHHPSYALSSHAAPSLDEFQTAPLAALTKSWGLFSSAVTSAGKEIHESVVKPGMARAGQTLGEFQAQQQAQAQGPGQGPGYGVKDPREMADRLSSQARSTGGWLSSMAGEGWQNLNTLAREKGGVDLSAKLGQLGLGGRGTSGGNATRGYPRGYEYGDAYADDGRDAAYRDDGAHGKDGWAEWDAPAPASAPVKPQSSTSKAAPKTDKAWDDEWKDF</sequence>
<dbReference type="OrthoDB" id="983479at2759"/>
<accession>A0A8H3YES1</accession>
<dbReference type="GO" id="GO:0008270">
    <property type="term" value="F:zinc ion binding"/>
    <property type="evidence" value="ECO:0007669"/>
    <property type="project" value="UniProtKB-KW"/>
</dbReference>
<keyword evidence="4" id="KW-0862">Zinc</keyword>
<evidence type="ECO:0000256" key="5">
    <source>
        <dbReference type="PROSITE-ProRule" id="PRU00288"/>
    </source>
</evidence>
<evidence type="ECO:0000256" key="6">
    <source>
        <dbReference type="SAM" id="MobiDB-lite"/>
    </source>
</evidence>
<feature type="compositionally biased region" description="Polar residues" evidence="6">
    <location>
        <begin position="353"/>
        <end position="363"/>
    </location>
</feature>
<dbReference type="PROSITE" id="PS50115">
    <property type="entry name" value="ARFGAP"/>
    <property type="match status" value="1"/>
</dbReference>
<dbReference type="CDD" id="cd08830">
    <property type="entry name" value="ArfGap_ArfGap1"/>
    <property type="match status" value="1"/>
</dbReference>
<dbReference type="Pfam" id="PF01412">
    <property type="entry name" value="ArfGap"/>
    <property type="match status" value="1"/>
</dbReference>
<feature type="compositionally biased region" description="Basic and acidic residues" evidence="6">
    <location>
        <begin position="422"/>
        <end position="440"/>
    </location>
</feature>
<dbReference type="PANTHER" id="PTHR46395:SF1">
    <property type="entry name" value="ADP-RIBOSYLATION FACTOR GTPASE-ACTIVATING PROTEIN 1"/>
    <property type="match status" value="1"/>
</dbReference>
<dbReference type="Proteomes" id="UP000620104">
    <property type="component" value="Unassembled WGS sequence"/>
</dbReference>
<feature type="domain" description="Arf-GAP" evidence="7">
    <location>
        <begin position="7"/>
        <end position="161"/>
    </location>
</feature>
<comment type="caution">
    <text evidence="8">The sequence shown here is derived from an EMBL/GenBank/DDBJ whole genome shotgun (WGS) entry which is preliminary data.</text>
</comment>
<gene>
    <name evidence="8" type="ORF">NliqN6_2960</name>
</gene>
<dbReference type="SUPFAM" id="SSF57863">
    <property type="entry name" value="ArfGap/RecO-like zinc finger"/>
    <property type="match status" value="1"/>
</dbReference>
<evidence type="ECO:0000313" key="9">
    <source>
        <dbReference type="Proteomes" id="UP000620104"/>
    </source>
</evidence>
<dbReference type="PANTHER" id="PTHR46395">
    <property type="entry name" value="ADP-RIBOSYLATION FACTOR GTPASE-ACTIVATING PROTEIN 1"/>
    <property type="match status" value="1"/>
</dbReference>
<reference evidence="8" key="1">
    <citation type="submission" date="2020-07" db="EMBL/GenBank/DDBJ databases">
        <title>Draft Genome Sequence of a Deep-Sea Yeast, Naganishia (Cryptococcus) liquefaciens strain N6.</title>
        <authorList>
            <person name="Han Y.W."/>
            <person name="Kajitani R."/>
            <person name="Morimoto H."/>
            <person name="Parhat M."/>
            <person name="Tsubouchi H."/>
            <person name="Bakenova O."/>
            <person name="Ogata M."/>
            <person name="Argunhan B."/>
            <person name="Aoki R."/>
            <person name="Kajiwara S."/>
            <person name="Itoh T."/>
            <person name="Iwasaki H."/>
        </authorList>
    </citation>
    <scope>NUCLEOTIDE SEQUENCE</scope>
    <source>
        <strain evidence="8">N6</strain>
    </source>
</reference>
<keyword evidence="2" id="KW-0479">Metal-binding</keyword>
<evidence type="ECO:0000313" key="8">
    <source>
        <dbReference type="EMBL" id="GHJ86558.1"/>
    </source>
</evidence>
<evidence type="ECO:0000256" key="2">
    <source>
        <dbReference type="ARBA" id="ARBA00022723"/>
    </source>
</evidence>
<keyword evidence="1" id="KW-0343">GTPase activation</keyword>
<dbReference type="InterPro" id="IPR001164">
    <property type="entry name" value="ArfGAP_dom"/>
</dbReference>
<dbReference type="InterPro" id="IPR037278">
    <property type="entry name" value="ARFGAP/RecO"/>
</dbReference>
<feature type="region of interest" description="Disordered" evidence="6">
    <location>
        <begin position="422"/>
        <end position="477"/>
    </location>
</feature>
<dbReference type="GO" id="GO:0005096">
    <property type="term" value="F:GTPase activator activity"/>
    <property type="evidence" value="ECO:0007669"/>
    <property type="project" value="UniProtKB-KW"/>
</dbReference>
<evidence type="ECO:0000259" key="7">
    <source>
        <dbReference type="PROSITE" id="PS50115"/>
    </source>
</evidence>
<feature type="compositionally biased region" description="Polar residues" evidence="6">
    <location>
        <begin position="198"/>
        <end position="214"/>
    </location>
</feature>
<dbReference type="AlphaFoldDB" id="A0A8H3YES1"/>
<protein>
    <recommendedName>
        <fullName evidence="7">Arf-GAP domain-containing protein</fullName>
    </recommendedName>
</protein>
<dbReference type="GO" id="GO:0032012">
    <property type="term" value="P:regulation of ARF protein signal transduction"/>
    <property type="evidence" value="ECO:0007669"/>
    <property type="project" value="TreeGrafter"/>
</dbReference>
<dbReference type="PRINTS" id="PR00405">
    <property type="entry name" value="REVINTRACTNG"/>
</dbReference>
<dbReference type="Gene3D" id="1.10.220.150">
    <property type="entry name" value="Arf GTPase activating protein"/>
    <property type="match status" value="1"/>
</dbReference>
<keyword evidence="3 5" id="KW-0863">Zinc-finger</keyword>
<feature type="region of interest" description="Disordered" evidence="6">
    <location>
        <begin position="179"/>
        <end position="265"/>
    </location>
</feature>
<proteinExistence type="predicted"/>